<dbReference type="InterPro" id="IPR041700">
    <property type="entry name" value="OMP_b-brl_3"/>
</dbReference>
<organism evidence="2 3">
    <name type="scientific">Pedobacter frigiditerrae</name>
    <dbReference type="NCBI Taxonomy" id="2530452"/>
    <lineage>
        <taxon>Bacteria</taxon>
        <taxon>Pseudomonadati</taxon>
        <taxon>Bacteroidota</taxon>
        <taxon>Sphingobacteriia</taxon>
        <taxon>Sphingobacteriales</taxon>
        <taxon>Sphingobacteriaceae</taxon>
        <taxon>Pedobacter</taxon>
    </lineage>
</organism>
<dbReference type="InterPro" id="IPR013784">
    <property type="entry name" value="Carb-bd-like_fold"/>
</dbReference>
<gene>
    <name evidence="2" type="ORF">EZ428_07995</name>
</gene>
<sequence>MKIFLLLLIPLCFFNIVLAQSNLKIKGLAFDSFKGVALSKASVSLLQEKDSILMQFAWTKNEGSFSIEKLLPGKYILLICYPDYADYVEKFEISLQRPIIDLGNINLMSKAKLLSEVIIKGQISGVKVKGDTLEFNSKSFYVAPNAKVEDLLRQIPGLQVDNNGKISAYGQTVTKVLVEGEEFFGDDPTLVTKNIRADMVDKIQLYDKKSDNANLTGINDGVKIKTINIKLKEDKKRGYFWKIVGGISLSRYQQQQAMLNIFKNKSKFSIYGNIGNTGKVELSNAENDKYGINSLDLDIFQVGIITSLNNDNAEFVNEHYEGQGLPNARIGGVHYDQKWNSDKQKINVNYKMGLLNIKGTKDVLSRNNLSASAVSNTASQDFQNELTSKKMDFAYEIKLDTASFFKITLFGSTKNNNSSQSLNTSTLIDDFGLLNQGDRILGNDGEQQNFNVNALYNRKFKKPRRSFSLRISQYSSLSKSDGFLNSKTNYFSEDKIDSVQNINQRRIFHQTSQIFSGTINYTEPISKNISLILNYASGLNRSVSTRKIFNQSNPGSYDVIDQLYSNNFDFDEVVNRLGGSIQYAHQNRELRVSLWASNIDFSQLNNVGGNRYLKKFTNFAPSASYFVNIPNKGWFSISYLGYATQPTIAQLQPVQIYEDPTNFVIGNPSLRNAFTNRINLNYLISRPLEGSSINLNGFYYITNDQIINDIDVDVAGKTTISFLNLGSRNTSNFSISGIYTKKIKRLDINTSIEIKINSNLDYSISNNDLIKRNFSSYTSSFNVFKLKPKQYSINFTLRPAYHQSYSAYVPMLDNSGFALQANSSLGLFLPKGFGLNTSISYNYQAQTHAFGQSFNAVLVNASISKTFLKQENLILSMSGNDLLNQNSGFLRNAVGSTINQSNYTTIRRYVLFSLSWDFSKFGTVDKTQN</sequence>
<reference evidence="2 3" key="1">
    <citation type="submission" date="2019-02" db="EMBL/GenBank/DDBJ databases">
        <title>Pedobacter sp. RP-1-13 sp. nov., isolated from Arctic soil.</title>
        <authorList>
            <person name="Dahal R.H."/>
        </authorList>
    </citation>
    <scope>NUCLEOTIDE SEQUENCE [LARGE SCALE GENOMIC DNA]</scope>
    <source>
        <strain evidence="2 3">RP-1-13</strain>
    </source>
</reference>
<dbReference type="AlphaFoldDB" id="A0A4R0MWV9"/>
<accession>A0A4R0MWV9</accession>
<dbReference type="EMBL" id="SJSK01000002">
    <property type="protein sequence ID" value="TCC91690.1"/>
    <property type="molecule type" value="Genomic_DNA"/>
</dbReference>
<feature type="domain" description="Outer membrane protein beta-barrel" evidence="1">
    <location>
        <begin position="458"/>
        <end position="795"/>
    </location>
</feature>
<evidence type="ECO:0000259" key="1">
    <source>
        <dbReference type="Pfam" id="PF14905"/>
    </source>
</evidence>
<proteinExistence type="predicted"/>
<dbReference type="RefSeq" id="WP_131552631.1">
    <property type="nucleotide sequence ID" value="NZ_SJSK01000002.1"/>
</dbReference>
<dbReference type="Proteomes" id="UP000292884">
    <property type="component" value="Unassembled WGS sequence"/>
</dbReference>
<protein>
    <submittedName>
        <fullName evidence="2">TonB-dependent receptor</fullName>
    </submittedName>
</protein>
<dbReference type="OrthoDB" id="603275at2"/>
<dbReference type="SUPFAM" id="SSF49452">
    <property type="entry name" value="Starch-binding domain-like"/>
    <property type="match status" value="1"/>
</dbReference>
<evidence type="ECO:0000313" key="2">
    <source>
        <dbReference type="EMBL" id="TCC91690.1"/>
    </source>
</evidence>
<evidence type="ECO:0000313" key="3">
    <source>
        <dbReference type="Proteomes" id="UP000292884"/>
    </source>
</evidence>
<name>A0A4R0MWV9_9SPHI</name>
<dbReference type="Pfam" id="PF14905">
    <property type="entry name" value="OMP_b-brl_3"/>
    <property type="match status" value="1"/>
</dbReference>
<keyword evidence="2" id="KW-0675">Receptor</keyword>
<dbReference type="SUPFAM" id="SSF56935">
    <property type="entry name" value="Porins"/>
    <property type="match status" value="1"/>
</dbReference>
<comment type="caution">
    <text evidence="2">The sequence shown here is derived from an EMBL/GenBank/DDBJ whole genome shotgun (WGS) entry which is preliminary data.</text>
</comment>
<dbReference type="GO" id="GO:0030246">
    <property type="term" value="F:carbohydrate binding"/>
    <property type="evidence" value="ECO:0007669"/>
    <property type="project" value="InterPro"/>
</dbReference>
<keyword evidence="3" id="KW-1185">Reference proteome</keyword>